<gene>
    <name evidence="1" type="ORF">MRATA1EN22A_LOCUS11082</name>
</gene>
<accession>A0AC59YWH9</accession>
<protein>
    <submittedName>
        <fullName evidence="1">Uncharacterized protein</fullName>
    </submittedName>
</protein>
<sequence length="106" mass="11145">MLKGPPERRCGQVSQLSPAFRPSLPRGQPQHDAGENGPGAVDLTKTPAHSALRSYLAVLPCTQEPSGYQAELPNHRGWRAGLSKGATGSKKLEGSQAKASQPPPPV</sequence>
<evidence type="ECO:0000313" key="2">
    <source>
        <dbReference type="Proteomes" id="UP001162501"/>
    </source>
</evidence>
<name>A0AC59YWH9_RANTA</name>
<reference evidence="1" key="2">
    <citation type="submission" date="2025-03" db="EMBL/GenBank/DDBJ databases">
        <authorList>
            <consortium name="ELIXIR-Norway"/>
            <consortium name="Elixir Norway"/>
        </authorList>
    </citation>
    <scope>NUCLEOTIDE SEQUENCE</scope>
</reference>
<dbReference type="Proteomes" id="UP001162501">
    <property type="component" value="Chromosome 20"/>
</dbReference>
<organism evidence="1 2">
    <name type="scientific">Rangifer tarandus platyrhynchus</name>
    <name type="common">Svalbard reindeer</name>
    <dbReference type="NCBI Taxonomy" id="3082113"/>
    <lineage>
        <taxon>Eukaryota</taxon>
        <taxon>Metazoa</taxon>
        <taxon>Chordata</taxon>
        <taxon>Craniata</taxon>
        <taxon>Vertebrata</taxon>
        <taxon>Euteleostomi</taxon>
        <taxon>Mammalia</taxon>
        <taxon>Eutheria</taxon>
        <taxon>Laurasiatheria</taxon>
        <taxon>Artiodactyla</taxon>
        <taxon>Ruminantia</taxon>
        <taxon>Pecora</taxon>
        <taxon>Cervidae</taxon>
        <taxon>Odocoileinae</taxon>
        <taxon>Rangifer</taxon>
    </lineage>
</organism>
<reference evidence="1" key="1">
    <citation type="submission" date="2023-05" db="EMBL/GenBank/DDBJ databases">
        <authorList>
            <consortium name="ELIXIR-Norway"/>
        </authorList>
    </citation>
    <scope>NUCLEOTIDE SEQUENCE</scope>
</reference>
<dbReference type="EMBL" id="OX596104">
    <property type="protein sequence ID" value="CAN0035772.1"/>
    <property type="molecule type" value="Genomic_DNA"/>
</dbReference>
<proteinExistence type="predicted"/>
<evidence type="ECO:0000313" key="1">
    <source>
        <dbReference type="EMBL" id="CAN0035772.1"/>
    </source>
</evidence>